<dbReference type="InterPro" id="IPR000073">
    <property type="entry name" value="AB_hydrolase_1"/>
</dbReference>
<sequence>MECKINNISINYEEIGEGKPIIMLHGFSPDHRLMIGCMEPIFRSRDGYRRIYIDLPGMGKSESAEGIINADAMLDIIIEFINKIIPDENFILVGESYGGYLSRGIIYKMADRVEGLLLTCPVIIADYNKRTVPEPIVLINDQELLHGLTPEEVEDFSSMAVVQSKHIYERYKNEIVAGIKLADNIFLERFKENGYGFSFDVDKLGRNFTKPVLLLLGRQDSIVGYEDAWNILRNFTRATFAVLDRAGHNLQIEQEELHNSLVSEWLNRVDEIEQFKDQELLSKKEK</sequence>
<keyword evidence="2" id="KW-0378">Hydrolase</keyword>
<evidence type="ECO:0000313" key="3">
    <source>
        <dbReference type="Proteomes" id="UP000618943"/>
    </source>
</evidence>
<dbReference type="InterPro" id="IPR029058">
    <property type="entry name" value="AB_hydrolase_fold"/>
</dbReference>
<dbReference type="SUPFAM" id="SSF53474">
    <property type="entry name" value="alpha/beta-Hydrolases"/>
    <property type="match status" value="1"/>
</dbReference>
<dbReference type="PRINTS" id="PR00111">
    <property type="entry name" value="ABHYDROLASE"/>
</dbReference>
<dbReference type="EMBL" id="JAEOAH010000011">
    <property type="protein sequence ID" value="MBK3495151.1"/>
    <property type="molecule type" value="Genomic_DNA"/>
</dbReference>
<comment type="caution">
    <text evidence="2">The sequence shown here is derived from an EMBL/GenBank/DDBJ whole genome shotgun (WGS) entry which is preliminary data.</text>
</comment>
<dbReference type="RefSeq" id="WP_200748919.1">
    <property type="nucleotide sequence ID" value="NZ_JAEOAH010000011.1"/>
</dbReference>
<dbReference type="Gene3D" id="3.40.50.1820">
    <property type="entry name" value="alpha/beta hydrolase"/>
    <property type="match status" value="1"/>
</dbReference>
<dbReference type="Pfam" id="PF12146">
    <property type="entry name" value="Hydrolase_4"/>
    <property type="match status" value="1"/>
</dbReference>
<keyword evidence="3" id="KW-1185">Reference proteome</keyword>
<reference evidence="2 3" key="1">
    <citation type="submission" date="2020-12" db="EMBL/GenBank/DDBJ databases">
        <title>YIM B01967 draft genome.</title>
        <authorList>
            <person name="Yan X."/>
        </authorList>
    </citation>
    <scope>NUCLEOTIDE SEQUENCE [LARGE SCALE GENOMIC DNA]</scope>
    <source>
        <strain evidence="2 3">YIM B01967</strain>
    </source>
</reference>
<accession>A0ABS1H6X4</accession>
<protein>
    <submittedName>
        <fullName evidence="2">Alpha/beta hydrolase</fullName>
    </submittedName>
</protein>
<dbReference type="InterPro" id="IPR022742">
    <property type="entry name" value="Hydrolase_4"/>
</dbReference>
<feature type="domain" description="Serine aminopeptidase S33" evidence="1">
    <location>
        <begin position="45"/>
        <end position="255"/>
    </location>
</feature>
<evidence type="ECO:0000313" key="2">
    <source>
        <dbReference type="EMBL" id="MBK3495151.1"/>
    </source>
</evidence>
<evidence type="ECO:0000259" key="1">
    <source>
        <dbReference type="Pfam" id="PF12146"/>
    </source>
</evidence>
<proteinExistence type="predicted"/>
<dbReference type="PANTHER" id="PTHR43798:SF6">
    <property type="entry name" value="HYDROLASE, PUTATIVE (AFU_ORTHOLOGUE AFUA_4G13070)-RELATED"/>
    <property type="match status" value="1"/>
</dbReference>
<dbReference type="GO" id="GO:0016787">
    <property type="term" value="F:hydrolase activity"/>
    <property type="evidence" value="ECO:0007669"/>
    <property type="project" value="UniProtKB-KW"/>
</dbReference>
<dbReference type="Proteomes" id="UP000618943">
    <property type="component" value="Unassembled WGS sequence"/>
</dbReference>
<gene>
    <name evidence="2" type="ORF">JFL43_09840</name>
</gene>
<organism evidence="2 3">
    <name type="scientific">Viridibacillus soli</name>
    <dbReference type="NCBI Taxonomy" id="2798301"/>
    <lineage>
        <taxon>Bacteria</taxon>
        <taxon>Bacillati</taxon>
        <taxon>Bacillota</taxon>
        <taxon>Bacilli</taxon>
        <taxon>Bacillales</taxon>
        <taxon>Caryophanaceae</taxon>
        <taxon>Viridibacillus</taxon>
    </lineage>
</organism>
<name>A0ABS1H6X4_9BACL</name>
<dbReference type="PANTHER" id="PTHR43798">
    <property type="entry name" value="MONOACYLGLYCEROL LIPASE"/>
    <property type="match status" value="1"/>
</dbReference>
<dbReference type="InterPro" id="IPR050266">
    <property type="entry name" value="AB_hydrolase_sf"/>
</dbReference>